<dbReference type="eggNOG" id="COG5606">
    <property type="taxonomic scope" value="Bacteria"/>
</dbReference>
<dbReference type="Gene3D" id="1.10.260.40">
    <property type="entry name" value="lambda repressor-like DNA-binding domains"/>
    <property type="match status" value="1"/>
</dbReference>
<dbReference type="HOGENOM" id="CLU_029927_6_2_11"/>
<dbReference type="KEGG" id="fra:Francci3_1022"/>
<dbReference type="SUPFAM" id="SSF47413">
    <property type="entry name" value="lambda repressor-like DNA-binding domains"/>
    <property type="match status" value="1"/>
</dbReference>
<dbReference type="PhylomeDB" id="Q2JE87"/>
<reference evidence="2 3" key="1">
    <citation type="journal article" date="2007" name="Genome Res.">
        <title>Genome characteristics of facultatively symbiotic Frankia sp. strains reflect host range and host plant biogeography.</title>
        <authorList>
            <person name="Normand P."/>
            <person name="Lapierre P."/>
            <person name="Tisa L.S."/>
            <person name="Gogarten J.P."/>
            <person name="Alloisio N."/>
            <person name="Bagnarol E."/>
            <person name="Bassi C.A."/>
            <person name="Berry A.M."/>
            <person name="Bickhart D.M."/>
            <person name="Choisne N."/>
            <person name="Couloux A."/>
            <person name="Cournoyer B."/>
            <person name="Cruveiller S."/>
            <person name="Daubin V."/>
            <person name="Demange N."/>
            <person name="Francino M.P."/>
            <person name="Goltsman E."/>
            <person name="Huang Y."/>
            <person name="Kopp O.R."/>
            <person name="Labarre L."/>
            <person name="Lapidus A."/>
            <person name="Lavire C."/>
            <person name="Marechal J."/>
            <person name="Martinez M."/>
            <person name="Mastronunzio J.E."/>
            <person name="Mullin B.C."/>
            <person name="Niemann J."/>
            <person name="Pujic P."/>
            <person name="Rawnsley T."/>
            <person name="Rouy Z."/>
            <person name="Schenowitz C."/>
            <person name="Sellstedt A."/>
            <person name="Tavares F."/>
            <person name="Tomkins J.P."/>
            <person name="Vallenet D."/>
            <person name="Valverde C."/>
            <person name="Wall L.G."/>
            <person name="Wang Y."/>
            <person name="Medigue C."/>
            <person name="Benson D.R."/>
        </authorList>
    </citation>
    <scope>NUCLEOTIDE SEQUENCE [LARGE SCALE GENOMIC DNA]</scope>
    <source>
        <strain evidence="3">DSM 45818 / CECT 9043 / CcI3</strain>
    </source>
</reference>
<dbReference type="GO" id="GO:0003677">
    <property type="term" value="F:DNA binding"/>
    <property type="evidence" value="ECO:0007669"/>
    <property type="project" value="InterPro"/>
</dbReference>
<proteinExistence type="predicted"/>
<name>Q2JE87_FRACC</name>
<evidence type="ECO:0000259" key="1">
    <source>
        <dbReference type="PROSITE" id="PS50943"/>
    </source>
</evidence>
<dbReference type="RefSeq" id="WP_011435473.1">
    <property type="nucleotide sequence ID" value="NC_007777.1"/>
</dbReference>
<dbReference type="Gene3D" id="1.25.40.10">
    <property type="entry name" value="Tetratricopeptide repeat domain"/>
    <property type="match status" value="1"/>
</dbReference>
<dbReference type="EMBL" id="CP000249">
    <property type="protein sequence ID" value="ABD10405.1"/>
    <property type="molecule type" value="Genomic_DNA"/>
</dbReference>
<dbReference type="InterPro" id="IPR010982">
    <property type="entry name" value="Lambda_DNA-bd_dom_sf"/>
</dbReference>
<protein>
    <submittedName>
        <fullName evidence="2">Transcriptional regulator, XRE family</fullName>
    </submittedName>
</protein>
<dbReference type="AlphaFoldDB" id="Q2JE87"/>
<dbReference type="Pfam" id="PF01381">
    <property type="entry name" value="HTH_3"/>
    <property type="match status" value="1"/>
</dbReference>
<organism evidence="2 3">
    <name type="scientific">Frankia casuarinae (strain DSM 45818 / CECT 9043 / HFP020203 / CcI3)</name>
    <dbReference type="NCBI Taxonomy" id="106370"/>
    <lineage>
        <taxon>Bacteria</taxon>
        <taxon>Bacillati</taxon>
        <taxon>Actinomycetota</taxon>
        <taxon>Actinomycetes</taxon>
        <taxon>Frankiales</taxon>
        <taxon>Frankiaceae</taxon>
        <taxon>Frankia</taxon>
    </lineage>
</organism>
<dbReference type="PROSITE" id="PS50943">
    <property type="entry name" value="HTH_CROC1"/>
    <property type="match status" value="1"/>
</dbReference>
<evidence type="ECO:0000313" key="2">
    <source>
        <dbReference type="EMBL" id="ABD10405.1"/>
    </source>
</evidence>
<feature type="domain" description="HTH cro/C1-type" evidence="1">
    <location>
        <begin position="43"/>
        <end position="88"/>
    </location>
</feature>
<sequence>MTRRRPLPTAPTGLWDRPEMAQALTARDMQTVLAIYRKWTGASQSQIAAMTGIPQPSISVIVRGKRQVTTIENFEKFADGLGIPRDRLGLASSETTETAGSETSPDRRTVIAAGALFALDAELDEVTRRMQQFAASNVDDDALHQLDTSIEVVGRRYENSDAATVYPVALKQRRWVADLMSGHQHPDQRRELYAIGGKLSGLLGYLAFDLGNELVARAYCNEAMSLAKTAGHRDLAAWVRGTQSFIAYYGGRYREALDLARDGQRYARGGPASIRLAISGEARTLGKLGDIAGVDEAVGRALAAHARIEDTDPVGYFLSFDPFTASRIAGNAASAYLAAGAPDRAREFTDQAIPIFAAADSTASHALTLVDASMTYLTGPNPQPDRAGALVAEALDVGADLRSEVVARRARDFLLTAAQWRTVPEIAQVNDAVKAWRLPTA</sequence>
<dbReference type="SMART" id="SM00530">
    <property type="entry name" value="HTH_XRE"/>
    <property type="match status" value="1"/>
</dbReference>
<dbReference type="OrthoDB" id="3213425at2"/>
<accession>Q2JE87</accession>
<evidence type="ECO:0000313" key="3">
    <source>
        <dbReference type="Proteomes" id="UP000001937"/>
    </source>
</evidence>
<dbReference type="Proteomes" id="UP000001937">
    <property type="component" value="Chromosome"/>
</dbReference>
<dbReference type="CDD" id="cd00093">
    <property type="entry name" value="HTH_XRE"/>
    <property type="match status" value="1"/>
</dbReference>
<dbReference type="InterPro" id="IPR001387">
    <property type="entry name" value="Cro/C1-type_HTH"/>
</dbReference>
<gene>
    <name evidence="2" type="ordered locus">Francci3_1022</name>
</gene>
<dbReference type="STRING" id="106370.Francci3_1022"/>
<keyword evidence="3" id="KW-1185">Reference proteome</keyword>
<dbReference type="InterPro" id="IPR011990">
    <property type="entry name" value="TPR-like_helical_dom_sf"/>
</dbReference>